<gene>
    <name evidence="2" type="ORF">VQ02_01340</name>
</gene>
<dbReference type="SUPFAM" id="SSF160387">
    <property type="entry name" value="NosL/MerB-like"/>
    <property type="match status" value="1"/>
</dbReference>
<dbReference type="PATRIC" id="fig|298794.3.peg.7681"/>
<accession>A0A0J6TBM6</accession>
<dbReference type="EMBL" id="LABY01000009">
    <property type="protein sequence ID" value="KMO43008.1"/>
    <property type="molecule type" value="Genomic_DNA"/>
</dbReference>
<reference evidence="2 3" key="1">
    <citation type="submission" date="2015-03" db="EMBL/GenBank/DDBJ databases">
        <title>Genome sequencing of Methylobacterium variabile DSM 16961.</title>
        <authorList>
            <person name="Chaudhry V."/>
            <person name="Patil P.B."/>
        </authorList>
    </citation>
    <scope>NUCLEOTIDE SEQUENCE [LARGE SCALE GENOMIC DNA]</scope>
    <source>
        <strain evidence="2 3">DSM 16961</strain>
    </source>
</reference>
<dbReference type="Pfam" id="PF03243">
    <property type="entry name" value="MerB"/>
    <property type="match status" value="1"/>
</dbReference>
<dbReference type="OrthoDB" id="9776382at2"/>
<comment type="caution">
    <text evidence="2">The sequence shown here is derived from an EMBL/GenBank/DDBJ whole genome shotgun (WGS) entry which is preliminary data.</text>
</comment>
<keyword evidence="3" id="KW-1185">Reference proteome</keyword>
<name>A0A0J6TBM6_9HYPH</name>
<evidence type="ECO:0000313" key="3">
    <source>
        <dbReference type="Proteomes" id="UP000035955"/>
    </source>
</evidence>
<protein>
    <recommendedName>
        <fullName evidence="4">Alkylmercury lyase</fullName>
    </recommendedName>
</protein>
<evidence type="ECO:0008006" key="4">
    <source>
        <dbReference type="Google" id="ProtNLM"/>
    </source>
</evidence>
<dbReference type="RefSeq" id="WP_048442353.1">
    <property type="nucleotide sequence ID" value="NZ_LABY01000009.1"/>
</dbReference>
<evidence type="ECO:0000256" key="1">
    <source>
        <dbReference type="SAM" id="MobiDB-lite"/>
    </source>
</evidence>
<dbReference type="InterPro" id="IPR053717">
    <property type="entry name" value="MerB_lyase_sf"/>
</dbReference>
<feature type="region of interest" description="Disordered" evidence="1">
    <location>
        <begin position="1"/>
        <end position="20"/>
    </location>
</feature>
<evidence type="ECO:0000313" key="2">
    <source>
        <dbReference type="EMBL" id="KMO43008.1"/>
    </source>
</evidence>
<dbReference type="Proteomes" id="UP000035955">
    <property type="component" value="Unassembled WGS sequence"/>
</dbReference>
<proteinExistence type="predicted"/>
<dbReference type="InterPro" id="IPR004927">
    <property type="entry name" value="MerB"/>
</dbReference>
<organism evidence="2 3">
    <name type="scientific">Methylobacterium variabile</name>
    <dbReference type="NCBI Taxonomy" id="298794"/>
    <lineage>
        <taxon>Bacteria</taxon>
        <taxon>Pseudomonadati</taxon>
        <taxon>Pseudomonadota</taxon>
        <taxon>Alphaproteobacteria</taxon>
        <taxon>Hyphomicrobiales</taxon>
        <taxon>Methylobacteriaceae</taxon>
        <taxon>Methylobacterium</taxon>
    </lineage>
</organism>
<dbReference type="GO" id="GO:0018836">
    <property type="term" value="F:alkylmercury lyase activity"/>
    <property type="evidence" value="ECO:0007669"/>
    <property type="project" value="InterPro"/>
</dbReference>
<dbReference type="Gene3D" id="3.30.450.410">
    <property type="match status" value="1"/>
</dbReference>
<dbReference type="AlphaFoldDB" id="A0A0J6TBM6"/>
<sequence length="263" mass="28138">MPMSAVRTAGPDHPAAEIRPGVFRPDWSSVNSPAARDALAGRMAARSGLLEAWAHPLSRDEDQVWQSVLRLYAEQGCPPLPGDIAATTGIAEGPVRAVLQSLQFRDLLGLEPATETIRYAYPFSQSATGHRVFLRGRSLNALCAIDALGAGAMYGMDVEIESSCRACGEPVRVATTSEGRKVPSATPSEAVVWYDFAYEGGAAASCCRTTAFFCSHGHLRRWLTGRSQRHDGLALTLNEALEVAGAIFGPIFSEPVRPGNARV</sequence>